<accession>A0AAV1UR80</accession>
<dbReference type="Proteomes" id="UP001162060">
    <property type="component" value="Unassembled WGS sequence"/>
</dbReference>
<dbReference type="AlphaFoldDB" id="A0AAV1UR80"/>
<comment type="caution">
    <text evidence="1">The sequence shown here is derived from an EMBL/GenBank/DDBJ whole genome shotgun (WGS) entry which is preliminary data.</text>
</comment>
<proteinExistence type="predicted"/>
<reference evidence="1" key="1">
    <citation type="submission" date="2024-01" db="EMBL/GenBank/DDBJ databases">
        <authorList>
            <person name="Webb A."/>
        </authorList>
    </citation>
    <scope>NUCLEOTIDE SEQUENCE</scope>
    <source>
        <strain evidence="1">Pm1</strain>
    </source>
</reference>
<sequence length="112" mass="12877">MKIWKFATLNFSGRRSFESTAFNLEIWDQRRKLIHDDSREQASHLRLLVEGGAAAMIGLTPENENLKFSTSNFPGRRSFESTTFNLEIGARAFVRILVELTLGWRCELAKAR</sequence>
<organism evidence="1 2">
    <name type="scientific">Peronospora matthiolae</name>
    <dbReference type="NCBI Taxonomy" id="2874970"/>
    <lineage>
        <taxon>Eukaryota</taxon>
        <taxon>Sar</taxon>
        <taxon>Stramenopiles</taxon>
        <taxon>Oomycota</taxon>
        <taxon>Peronosporomycetes</taxon>
        <taxon>Peronosporales</taxon>
        <taxon>Peronosporaceae</taxon>
        <taxon>Peronospora</taxon>
    </lineage>
</organism>
<dbReference type="EMBL" id="CAKLBY020000226">
    <property type="protein sequence ID" value="CAK7937055.1"/>
    <property type="molecule type" value="Genomic_DNA"/>
</dbReference>
<protein>
    <submittedName>
        <fullName evidence="1">Uncharacterized protein</fullName>
    </submittedName>
</protein>
<gene>
    <name evidence="1" type="ORF">PM001_LOCUS22205</name>
</gene>
<name>A0AAV1UR80_9STRA</name>
<evidence type="ECO:0000313" key="2">
    <source>
        <dbReference type="Proteomes" id="UP001162060"/>
    </source>
</evidence>
<evidence type="ECO:0000313" key="1">
    <source>
        <dbReference type="EMBL" id="CAK7937055.1"/>
    </source>
</evidence>